<dbReference type="GO" id="GO:0030681">
    <property type="term" value="C:multimeric ribonuclease P complex"/>
    <property type="evidence" value="ECO:0007669"/>
    <property type="project" value="TreeGrafter"/>
</dbReference>
<proteinExistence type="predicted"/>
<dbReference type="EMBL" id="BMAV01021647">
    <property type="protein sequence ID" value="GFY75851.1"/>
    <property type="molecule type" value="Genomic_DNA"/>
</dbReference>
<dbReference type="PANTHER" id="PTHR15396">
    <property type="entry name" value="RIBONUCLEASE P PROTEIN SUBUNIT P40"/>
    <property type="match status" value="1"/>
</dbReference>
<dbReference type="GO" id="GO:0004526">
    <property type="term" value="F:ribonuclease P activity"/>
    <property type="evidence" value="ECO:0007669"/>
    <property type="project" value="TreeGrafter"/>
</dbReference>
<accession>A0A8X6YMQ7</accession>
<evidence type="ECO:0000313" key="1">
    <source>
        <dbReference type="EMBL" id="GFY75851.1"/>
    </source>
</evidence>
<dbReference type="InterPro" id="IPR013893">
    <property type="entry name" value="RNase_P_Rpp40"/>
</dbReference>
<sequence length="351" mass="40459">MLNLGASKAKNKFLIKKMPLDSAIENKTVLNRFPIFSVHIFTPMSRNLRETFEETLTLSENIYFIVKQIPVTVFIEESFITQFIKTGSLQAFSHNAKVDMENFIALLPSGELILYLENEIAETLALKKEHILQNNVKKQKPDFKTCKIETKLPNFRCGEKLYDLVHHELTKLKDMKFDVLLKWKPEGNICPQSIRCYFEKEGYECITCEPSYTNATNFSIPVPNINLKQFDSSQIEDLMEWIGLQICNISDFPGDIDIGNVFLMQQEESSRTENLKIDFFQGFFEGDQVCSILKESKKLFEENPDIQFIIVFISGYSESYITRKKFEKFSSGDKITALIISADLVYSVTSL</sequence>
<dbReference type="GO" id="GO:0001682">
    <property type="term" value="P:tRNA 5'-leader removal"/>
    <property type="evidence" value="ECO:0007669"/>
    <property type="project" value="InterPro"/>
</dbReference>
<keyword evidence="2" id="KW-1185">Reference proteome</keyword>
<dbReference type="PANTHER" id="PTHR15396:SF1">
    <property type="entry name" value="RIBONUCLEASE P PROTEIN SUBUNIT P40"/>
    <property type="match status" value="1"/>
</dbReference>
<gene>
    <name evidence="1" type="primary">AVEN_212546_1</name>
    <name evidence="1" type="ORF">TNIN_453321</name>
</gene>
<dbReference type="Pfam" id="PF08584">
    <property type="entry name" value="Ribonuc_P_40"/>
    <property type="match status" value="1"/>
</dbReference>
<dbReference type="OrthoDB" id="446759at2759"/>
<dbReference type="GO" id="GO:0000447">
    <property type="term" value="P:endonucleolytic cleavage in ITS1 to separate SSU-rRNA from 5.8S rRNA and LSU-rRNA from tricistronic rRNA transcript (SSU-rRNA, 5.8S rRNA, LSU-rRNA)"/>
    <property type="evidence" value="ECO:0007669"/>
    <property type="project" value="TreeGrafter"/>
</dbReference>
<dbReference type="GO" id="GO:0000171">
    <property type="term" value="F:ribonuclease MRP activity"/>
    <property type="evidence" value="ECO:0007669"/>
    <property type="project" value="TreeGrafter"/>
</dbReference>
<name>A0A8X6YMQ7_9ARAC</name>
<organism evidence="1 2">
    <name type="scientific">Trichonephila inaurata madagascariensis</name>
    <dbReference type="NCBI Taxonomy" id="2747483"/>
    <lineage>
        <taxon>Eukaryota</taxon>
        <taxon>Metazoa</taxon>
        <taxon>Ecdysozoa</taxon>
        <taxon>Arthropoda</taxon>
        <taxon>Chelicerata</taxon>
        <taxon>Arachnida</taxon>
        <taxon>Araneae</taxon>
        <taxon>Araneomorphae</taxon>
        <taxon>Entelegynae</taxon>
        <taxon>Araneoidea</taxon>
        <taxon>Nephilidae</taxon>
        <taxon>Trichonephila</taxon>
        <taxon>Trichonephila inaurata</taxon>
    </lineage>
</organism>
<dbReference type="Proteomes" id="UP000886998">
    <property type="component" value="Unassembled WGS sequence"/>
</dbReference>
<evidence type="ECO:0000313" key="2">
    <source>
        <dbReference type="Proteomes" id="UP000886998"/>
    </source>
</evidence>
<reference evidence="1" key="1">
    <citation type="submission" date="2020-08" db="EMBL/GenBank/DDBJ databases">
        <title>Multicomponent nature underlies the extraordinary mechanical properties of spider dragline silk.</title>
        <authorList>
            <person name="Kono N."/>
            <person name="Nakamura H."/>
            <person name="Mori M."/>
            <person name="Yoshida Y."/>
            <person name="Ohtoshi R."/>
            <person name="Malay A.D."/>
            <person name="Moran D.A.P."/>
            <person name="Tomita M."/>
            <person name="Numata K."/>
            <person name="Arakawa K."/>
        </authorList>
    </citation>
    <scope>NUCLEOTIDE SEQUENCE</scope>
</reference>
<dbReference type="AlphaFoldDB" id="A0A8X6YMQ7"/>
<dbReference type="GO" id="GO:0000172">
    <property type="term" value="C:ribonuclease MRP complex"/>
    <property type="evidence" value="ECO:0007669"/>
    <property type="project" value="TreeGrafter"/>
</dbReference>
<protein>
    <submittedName>
        <fullName evidence="1">Uncharacterized protein</fullName>
    </submittedName>
</protein>
<comment type="caution">
    <text evidence="1">The sequence shown here is derived from an EMBL/GenBank/DDBJ whole genome shotgun (WGS) entry which is preliminary data.</text>
</comment>